<protein>
    <submittedName>
        <fullName evidence="4">Uncharacterized protein LOC118279084</fullName>
    </submittedName>
</protein>
<evidence type="ECO:0000256" key="2">
    <source>
        <dbReference type="SAM" id="MobiDB-lite"/>
    </source>
</evidence>
<evidence type="ECO:0000313" key="4">
    <source>
        <dbReference type="RefSeq" id="XP_035454508.2"/>
    </source>
</evidence>
<dbReference type="PANTHER" id="PTHR24253">
    <property type="entry name" value="TRANSMEMBRANE PROTEASE SERINE"/>
    <property type="match status" value="1"/>
</dbReference>
<dbReference type="SUPFAM" id="SSF50494">
    <property type="entry name" value="Trypsin-like serine proteases"/>
    <property type="match status" value="1"/>
</dbReference>
<dbReference type="PANTHER" id="PTHR24253:SF153">
    <property type="entry name" value="SERINE PROTEASE HEPSIN"/>
    <property type="match status" value="1"/>
</dbReference>
<dbReference type="Gene3D" id="2.40.10.10">
    <property type="entry name" value="Trypsin-like serine proteases"/>
    <property type="match status" value="1"/>
</dbReference>
<name>A0A9R0DHZ6_SPOFR</name>
<keyword evidence="3" id="KW-1185">Reference proteome</keyword>
<feature type="compositionally biased region" description="Low complexity" evidence="2">
    <location>
        <begin position="381"/>
        <end position="395"/>
    </location>
</feature>
<feature type="compositionally biased region" description="Polar residues" evidence="2">
    <location>
        <begin position="467"/>
        <end position="477"/>
    </location>
</feature>
<organism evidence="3 4">
    <name type="scientific">Spodoptera frugiperda</name>
    <name type="common">Fall armyworm</name>
    <dbReference type="NCBI Taxonomy" id="7108"/>
    <lineage>
        <taxon>Eukaryota</taxon>
        <taxon>Metazoa</taxon>
        <taxon>Ecdysozoa</taxon>
        <taxon>Arthropoda</taxon>
        <taxon>Hexapoda</taxon>
        <taxon>Insecta</taxon>
        <taxon>Pterygota</taxon>
        <taxon>Neoptera</taxon>
        <taxon>Endopterygota</taxon>
        <taxon>Lepidoptera</taxon>
        <taxon>Glossata</taxon>
        <taxon>Ditrysia</taxon>
        <taxon>Noctuoidea</taxon>
        <taxon>Noctuidae</taxon>
        <taxon>Amphipyrinae</taxon>
        <taxon>Spodoptera</taxon>
    </lineage>
</organism>
<dbReference type="Proteomes" id="UP000829999">
    <property type="component" value="Chromosome 14"/>
</dbReference>
<dbReference type="InterPro" id="IPR043504">
    <property type="entry name" value="Peptidase_S1_PA_chymotrypsin"/>
</dbReference>
<dbReference type="RefSeq" id="XP_035454508.2">
    <property type="nucleotide sequence ID" value="XM_035598615.2"/>
</dbReference>
<keyword evidence="1" id="KW-1015">Disulfide bond</keyword>
<evidence type="ECO:0000313" key="3">
    <source>
        <dbReference type="Proteomes" id="UP000829999"/>
    </source>
</evidence>
<gene>
    <name evidence="4" type="primary">LOC118279084</name>
</gene>
<dbReference type="GeneID" id="118279084"/>
<dbReference type="OrthoDB" id="1854899at2759"/>
<sequence length="477" mass="54675">MPKHDFRQKTRVLLGEGWDRPGRRVRNYVIHPEYEQTYNTVALVQLSTPVRNVNIQPACPPPNLLRNPTFYVIKMKEDVEVLNKEVIRVMHIPGDMCKEFYVAANLYSKKMRPPHVACAVSAESSGVCVWGAGAALVARDVWGRWMLLGLGVRGPGCGAPSRYLDMMSYYPWVEKSLDDFNRITISKISKQKYILRASHSYQRFGNCDEEEKKNLAFRESIVLRTDNSQFQFLTYNITLLDTIEYTCMTMELVNASAVSEMRIQHFCNRVNFGEPCYFYRGSSMELSVYIMFSDKCLFEMFAWGYNRNMTLLDIQEWKWEEGTYYDDFTMQRVEYRGTAAMTDFGYEPIDTAIWVPEYDIWTTTLLDNSTTTTPIPDKVSRPTPTRPTTTFMKTKPTPRRRTKPPPPTTRPRPRPRPRPPPPPKPMLNITTPRVTQPTVPSTTTTPVVITTSVPSVSSVPTQSEPSNITTTNAPNST</sequence>
<feature type="region of interest" description="Disordered" evidence="2">
    <location>
        <begin position="369"/>
        <end position="477"/>
    </location>
</feature>
<reference evidence="4" key="1">
    <citation type="submission" date="2025-08" db="UniProtKB">
        <authorList>
            <consortium name="RefSeq"/>
        </authorList>
    </citation>
    <scope>IDENTIFICATION</scope>
    <source>
        <tissue evidence="4">Whole larval tissue</tissue>
    </source>
</reference>
<feature type="compositionally biased region" description="Low complexity" evidence="2">
    <location>
        <begin position="430"/>
        <end position="466"/>
    </location>
</feature>
<dbReference type="AlphaFoldDB" id="A0A9R0DHZ6"/>
<dbReference type="InterPro" id="IPR009003">
    <property type="entry name" value="Peptidase_S1_PA"/>
</dbReference>
<evidence type="ECO:0000256" key="1">
    <source>
        <dbReference type="ARBA" id="ARBA00023157"/>
    </source>
</evidence>
<accession>A0A9R0DHZ6</accession>
<proteinExistence type="predicted"/>